<keyword evidence="3" id="KW-1185">Reference proteome</keyword>
<gene>
    <name evidence="2" type="ORF">H8K26_14320</name>
</gene>
<dbReference type="SUPFAM" id="SSF52833">
    <property type="entry name" value="Thioredoxin-like"/>
    <property type="match status" value="1"/>
</dbReference>
<comment type="caution">
    <text evidence="2">The sequence shown here is derived from an EMBL/GenBank/DDBJ whole genome shotgun (WGS) entry which is preliminary data.</text>
</comment>
<reference evidence="2 3" key="1">
    <citation type="submission" date="2020-08" db="EMBL/GenBank/DDBJ databases">
        <title>Novel species isolated from subtropical streams in China.</title>
        <authorList>
            <person name="Lu H."/>
        </authorList>
    </citation>
    <scope>NUCLEOTIDE SEQUENCE [LARGE SCALE GENOMIC DNA]</scope>
    <source>
        <strain evidence="2 3">CCTCC AB 2015119</strain>
    </source>
</reference>
<dbReference type="Proteomes" id="UP000637632">
    <property type="component" value="Unassembled WGS sequence"/>
</dbReference>
<keyword evidence="1" id="KW-0812">Transmembrane</keyword>
<keyword evidence="1" id="KW-1133">Transmembrane helix</keyword>
<organism evidence="2 3">
    <name type="scientific">Undibacterium aquatile</name>
    <dbReference type="NCBI Taxonomy" id="1537398"/>
    <lineage>
        <taxon>Bacteria</taxon>
        <taxon>Pseudomonadati</taxon>
        <taxon>Pseudomonadota</taxon>
        <taxon>Betaproteobacteria</taxon>
        <taxon>Burkholderiales</taxon>
        <taxon>Oxalobacteraceae</taxon>
        <taxon>Undibacterium</taxon>
    </lineage>
</organism>
<sequence length="207" mass="23385">MEKTQNQKTKGRWKLLIVLAVCAAPMIASYLAYYVIKPEGRTNYGTILDPRLYPMPELHARLLGASDANDTSNADKQNGLMAYRGKWIMLTISSGSCDAACQKKLYDLRQLRLAQGKEMDRIERVWAVVDEQAVDTLLLREYDGMHVLKADADALRKWLPTENGSQISEHIYMIDPLGNLMMRFPKNADPNKIKKDISKLLRASAIG</sequence>
<accession>A0ABR6XJ40</accession>
<name>A0ABR6XJ40_9BURK</name>
<evidence type="ECO:0000313" key="3">
    <source>
        <dbReference type="Proteomes" id="UP000637632"/>
    </source>
</evidence>
<protein>
    <submittedName>
        <fullName evidence="2">Cytochrome C oxidase subunit I</fullName>
    </submittedName>
</protein>
<keyword evidence="1" id="KW-0472">Membrane</keyword>
<feature type="transmembrane region" description="Helical" evidence="1">
    <location>
        <begin position="12"/>
        <end position="36"/>
    </location>
</feature>
<dbReference type="InterPro" id="IPR036249">
    <property type="entry name" value="Thioredoxin-like_sf"/>
</dbReference>
<dbReference type="Gene3D" id="3.40.30.10">
    <property type="entry name" value="Glutaredoxin"/>
    <property type="match status" value="1"/>
</dbReference>
<evidence type="ECO:0000256" key="1">
    <source>
        <dbReference type="SAM" id="Phobius"/>
    </source>
</evidence>
<evidence type="ECO:0000313" key="2">
    <source>
        <dbReference type="EMBL" id="MBC3812620.1"/>
    </source>
</evidence>
<proteinExistence type="predicted"/>
<dbReference type="EMBL" id="JACOFT010000005">
    <property type="protein sequence ID" value="MBC3812620.1"/>
    <property type="molecule type" value="Genomic_DNA"/>
</dbReference>